<sequence length="99" mass="11401">MIYPPLQDTLHLLLLEPDSTFHLHFPLMQPHVHVTGIQSDYIPRHLLAVLTYRFTNLQYLTDTWNNSRSALPCTIILGGSDQIRASIREAPFHQRARGL</sequence>
<evidence type="ECO:0000313" key="1">
    <source>
        <dbReference type="EMBL" id="PTQ36392.1"/>
    </source>
</evidence>
<evidence type="ECO:0000313" key="2">
    <source>
        <dbReference type="Proteomes" id="UP000244005"/>
    </source>
</evidence>
<keyword evidence="2" id="KW-1185">Reference proteome</keyword>
<reference evidence="2" key="1">
    <citation type="journal article" date="2017" name="Cell">
        <title>Insights into land plant evolution garnered from the Marchantia polymorpha genome.</title>
        <authorList>
            <person name="Bowman J.L."/>
            <person name="Kohchi T."/>
            <person name="Yamato K.T."/>
            <person name="Jenkins J."/>
            <person name="Shu S."/>
            <person name="Ishizaki K."/>
            <person name="Yamaoka S."/>
            <person name="Nishihama R."/>
            <person name="Nakamura Y."/>
            <person name="Berger F."/>
            <person name="Adam C."/>
            <person name="Aki S.S."/>
            <person name="Althoff F."/>
            <person name="Araki T."/>
            <person name="Arteaga-Vazquez M.A."/>
            <person name="Balasubrmanian S."/>
            <person name="Barry K."/>
            <person name="Bauer D."/>
            <person name="Boehm C.R."/>
            <person name="Briginshaw L."/>
            <person name="Caballero-Perez J."/>
            <person name="Catarino B."/>
            <person name="Chen F."/>
            <person name="Chiyoda S."/>
            <person name="Chovatia M."/>
            <person name="Davies K.M."/>
            <person name="Delmans M."/>
            <person name="Demura T."/>
            <person name="Dierschke T."/>
            <person name="Dolan L."/>
            <person name="Dorantes-Acosta A.E."/>
            <person name="Eklund D.M."/>
            <person name="Florent S.N."/>
            <person name="Flores-Sandoval E."/>
            <person name="Fujiyama A."/>
            <person name="Fukuzawa H."/>
            <person name="Galik B."/>
            <person name="Grimanelli D."/>
            <person name="Grimwood J."/>
            <person name="Grossniklaus U."/>
            <person name="Hamada T."/>
            <person name="Haseloff J."/>
            <person name="Hetherington A.J."/>
            <person name="Higo A."/>
            <person name="Hirakawa Y."/>
            <person name="Hundley H.N."/>
            <person name="Ikeda Y."/>
            <person name="Inoue K."/>
            <person name="Inoue S.I."/>
            <person name="Ishida S."/>
            <person name="Jia Q."/>
            <person name="Kakita M."/>
            <person name="Kanazawa T."/>
            <person name="Kawai Y."/>
            <person name="Kawashima T."/>
            <person name="Kennedy M."/>
            <person name="Kinose K."/>
            <person name="Kinoshita T."/>
            <person name="Kohara Y."/>
            <person name="Koide E."/>
            <person name="Komatsu K."/>
            <person name="Kopischke S."/>
            <person name="Kubo M."/>
            <person name="Kyozuka J."/>
            <person name="Lagercrantz U."/>
            <person name="Lin S.S."/>
            <person name="Lindquist E."/>
            <person name="Lipzen A.M."/>
            <person name="Lu C.W."/>
            <person name="De Luna E."/>
            <person name="Martienssen R.A."/>
            <person name="Minamino N."/>
            <person name="Mizutani M."/>
            <person name="Mizutani M."/>
            <person name="Mochizuki N."/>
            <person name="Monte I."/>
            <person name="Mosher R."/>
            <person name="Nagasaki H."/>
            <person name="Nakagami H."/>
            <person name="Naramoto S."/>
            <person name="Nishitani K."/>
            <person name="Ohtani M."/>
            <person name="Okamoto T."/>
            <person name="Okumura M."/>
            <person name="Phillips J."/>
            <person name="Pollak B."/>
            <person name="Reinders A."/>
            <person name="Rovekamp M."/>
            <person name="Sano R."/>
            <person name="Sawa S."/>
            <person name="Schmid M.W."/>
            <person name="Shirakawa M."/>
            <person name="Solano R."/>
            <person name="Spunde A."/>
            <person name="Suetsugu N."/>
            <person name="Sugano S."/>
            <person name="Sugiyama A."/>
            <person name="Sun R."/>
            <person name="Suzuki Y."/>
            <person name="Takenaka M."/>
            <person name="Takezawa D."/>
            <person name="Tomogane H."/>
            <person name="Tsuzuki M."/>
            <person name="Ueda T."/>
            <person name="Umeda M."/>
            <person name="Ward J.M."/>
            <person name="Watanabe Y."/>
            <person name="Yazaki K."/>
            <person name="Yokoyama R."/>
            <person name="Yoshitake Y."/>
            <person name="Yotsui I."/>
            <person name="Zachgo S."/>
            <person name="Schmutz J."/>
        </authorList>
    </citation>
    <scope>NUCLEOTIDE SEQUENCE [LARGE SCALE GENOMIC DNA]</scope>
    <source>
        <strain evidence="2">Tak-1</strain>
    </source>
</reference>
<proteinExistence type="predicted"/>
<dbReference type="Proteomes" id="UP000244005">
    <property type="component" value="Unassembled WGS sequence"/>
</dbReference>
<accession>A0A2R6WRB0</accession>
<dbReference type="AlphaFoldDB" id="A0A2R6WRB0"/>
<name>A0A2R6WRB0_MARPO</name>
<organism evidence="1 2">
    <name type="scientific">Marchantia polymorpha</name>
    <name type="common">Common liverwort</name>
    <name type="synonym">Marchantia aquatica</name>
    <dbReference type="NCBI Taxonomy" id="3197"/>
    <lineage>
        <taxon>Eukaryota</taxon>
        <taxon>Viridiplantae</taxon>
        <taxon>Streptophyta</taxon>
        <taxon>Embryophyta</taxon>
        <taxon>Marchantiophyta</taxon>
        <taxon>Marchantiopsida</taxon>
        <taxon>Marchantiidae</taxon>
        <taxon>Marchantiales</taxon>
        <taxon>Marchantiaceae</taxon>
        <taxon>Marchantia</taxon>
    </lineage>
</organism>
<protein>
    <submittedName>
        <fullName evidence="1">Uncharacterized protein</fullName>
    </submittedName>
</protein>
<dbReference type="EMBL" id="KZ772736">
    <property type="protein sequence ID" value="PTQ36392.1"/>
    <property type="molecule type" value="Genomic_DNA"/>
</dbReference>
<gene>
    <name evidence="1" type="ORF">MARPO_0064s0072</name>
</gene>